<feature type="domain" description="HTH tetR-type" evidence="6">
    <location>
        <begin position="31"/>
        <end position="90"/>
    </location>
</feature>
<reference evidence="7 8" key="1">
    <citation type="journal article" date="2017" name="Int. J. Syst. Evol. Microbiol.">
        <title>Mycobacterium talmoniae sp. nov., a slowly growing mycobacterium isolated from human respiratory samples.</title>
        <authorList>
            <person name="Davidson R.M."/>
            <person name="DeGroote M.A."/>
            <person name="Marola J.L."/>
            <person name="Buss S."/>
            <person name="Jones V."/>
            <person name="McNeil M.R."/>
            <person name="Freifeld A.G."/>
            <person name="Elaine Epperson L."/>
            <person name="Hasan N.A."/>
            <person name="Jackson M."/>
            <person name="Iwen P.C."/>
            <person name="Salfinger M."/>
            <person name="Strong M."/>
        </authorList>
    </citation>
    <scope>NUCLEOTIDE SEQUENCE [LARGE SCALE GENOMIC DNA]</scope>
    <source>
        <strain evidence="7 8">ATCC BAA-2683</strain>
    </source>
</reference>
<dbReference type="AlphaFoldDB" id="A0A2S8BCF7"/>
<feature type="DNA-binding region" description="H-T-H motif" evidence="4">
    <location>
        <begin position="53"/>
        <end position="72"/>
    </location>
</feature>
<dbReference type="InterPro" id="IPR009057">
    <property type="entry name" value="Homeodomain-like_sf"/>
</dbReference>
<evidence type="ECO:0000256" key="5">
    <source>
        <dbReference type="SAM" id="MobiDB-lite"/>
    </source>
</evidence>
<dbReference type="GO" id="GO:0003700">
    <property type="term" value="F:DNA-binding transcription factor activity"/>
    <property type="evidence" value="ECO:0007669"/>
    <property type="project" value="TreeGrafter"/>
</dbReference>
<dbReference type="Pfam" id="PF00440">
    <property type="entry name" value="TetR_N"/>
    <property type="match status" value="1"/>
</dbReference>
<protein>
    <recommendedName>
        <fullName evidence="6">HTH tetR-type domain-containing protein</fullName>
    </recommendedName>
</protein>
<dbReference type="Gene3D" id="1.10.357.10">
    <property type="entry name" value="Tetracycline Repressor, domain 2"/>
    <property type="match status" value="1"/>
</dbReference>
<evidence type="ECO:0000256" key="4">
    <source>
        <dbReference type="PROSITE-ProRule" id="PRU00335"/>
    </source>
</evidence>
<dbReference type="InterPro" id="IPR050109">
    <property type="entry name" value="HTH-type_TetR-like_transc_reg"/>
</dbReference>
<accession>A0A2S8BCF7</accession>
<comment type="caution">
    <text evidence="7">The sequence shown here is derived from an EMBL/GenBank/DDBJ whole genome shotgun (WGS) entry which is preliminary data.</text>
</comment>
<dbReference type="SUPFAM" id="SSF46689">
    <property type="entry name" value="Homeodomain-like"/>
    <property type="match status" value="1"/>
</dbReference>
<dbReference type="PANTHER" id="PTHR30055:SF234">
    <property type="entry name" value="HTH-TYPE TRANSCRIPTIONAL REGULATOR BETI"/>
    <property type="match status" value="1"/>
</dbReference>
<organism evidence="7 8">
    <name type="scientific">Mycobacterium talmoniae</name>
    <dbReference type="NCBI Taxonomy" id="1858794"/>
    <lineage>
        <taxon>Bacteria</taxon>
        <taxon>Bacillati</taxon>
        <taxon>Actinomycetota</taxon>
        <taxon>Actinomycetes</taxon>
        <taxon>Mycobacteriales</taxon>
        <taxon>Mycobacteriaceae</taxon>
        <taxon>Mycobacterium</taxon>
    </lineage>
</organism>
<dbReference type="EMBL" id="PPEA01000844">
    <property type="protein sequence ID" value="PQM44338.1"/>
    <property type="molecule type" value="Genomic_DNA"/>
</dbReference>
<feature type="region of interest" description="Disordered" evidence="5">
    <location>
        <begin position="1"/>
        <end position="28"/>
    </location>
</feature>
<evidence type="ECO:0000256" key="2">
    <source>
        <dbReference type="ARBA" id="ARBA00023125"/>
    </source>
</evidence>
<keyword evidence="3" id="KW-0804">Transcription</keyword>
<gene>
    <name evidence="7" type="ORF">C1Y40_05505</name>
</gene>
<dbReference type="PROSITE" id="PS50977">
    <property type="entry name" value="HTH_TETR_2"/>
    <property type="match status" value="1"/>
</dbReference>
<proteinExistence type="predicted"/>
<sequence>MFVSDAEDPPHQHRSRSGGPSGYGSGACDARRNRERLIEAAVAAFSGGQDTVALEAIARDAGVGIGTLYRNFPSREALVEAVYRSELARLCDGAGDLVATLAPDRALRHLDGAATWSSWRPSAGWPRRCAR</sequence>
<evidence type="ECO:0000256" key="3">
    <source>
        <dbReference type="ARBA" id="ARBA00023163"/>
    </source>
</evidence>
<dbReference type="InterPro" id="IPR001647">
    <property type="entry name" value="HTH_TetR"/>
</dbReference>
<keyword evidence="2 4" id="KW-0238">DNA-binding</keyword>
<dbReference type="Proteomes" id="UP000238296">
    <property type="component" value="Unassembled WGS sequence"/>
</dbReference>
<evidence type="ECO:0000313" key="8">
    <source>
        <dbReference type="Proteomes" id="UP000238296"/>
    </source>
</evidence>
<dbReference type="GO" id="GO:0000976">
    <property type="term" value="F:transcription cis-regulatory region binding"/>
    <property type="evidence" value="ECO:0007669"/>
    <property type="project" value="TreeGrafter"/>
</dbReference>
<name>A0A2S8BCF7_9MYCO</name>
<evidence type="ECO:0000313" key="7">
    <source>
        <dbReference type="EMBL" id="PQM44338.1"/>
    </source>
</evidence>
<keyword evidence="1" id="KW-0805">Transcription regulation</keyword>
<evidence type="ECO:0000256" key="1">
    <source>
        <dbReference type="ARBA" id="ARBA00023015"/>
    </source>
</evidence>
<dbReference type="PANTHER" id="PTHR30055">
    <property type="entry name" value="HTH-TYPE TRANSCRIPTIONAL REGULATOR RUTR"/>
    <property type="match status" value="1"/>
</dbReference>
<evidence type="ECO:0000259" key="6">
    <source>
        <dbReference type="PROSITE" id="PS50977"/>
    </source>
</evidence>